<protein>
    <recommendedName>
        <fullName evidence="5">MYND-type domain-containing protein</fullName>
    </recommendedName>
</protein>
<evidence type="ECO:0000256" key="4">
    <source>
        <dbReference type="PROSITE-ProRule" id="PRU00134"/>
    </source>
</evidence>
<dbReference type="SUPFAM" id="SSF144232">
    <property type="entry name" value="HIT/MYND zinc finger-like"/>
    <property type="match status" value="1"/>
</dbReference>
<feature type="domain" description="MYND-type" evidence="5">
    <location>
        <begin position="444"/>
        <end position="491"/>
    </location>
</feature>
<evidence type="ECO:0000256" key="3">
    <source>
        <dbReference type="ARBA" id="ARBA00022833"/>
    </source>
</evidence>
<evidence type="ECO:0000313" key="6">
    <source>
        <dbReference type="EMBL" id="KAL0063859.1"/>
    </source>
</evidence>
<dbReference type="Proteomes" id="UP001437256">
    <property type="component" value="Unassembled WGS sequence"/>
</dbReference>
<sequence length="638" mass="71914">MSGHSIRVQAFFNYSSDALSNFPTAAEAFDKLKTVGPPSVLTLNVSHPSRRVDTACQAITSLACYMQTDLDATSYGMTTHWETSVSKWVVFFLRNAIIFFQDPSTLEIGPNVLEYFLFALPNLLNYNNESVAMRSLRNRALPYLHPLIAQIWPFLIDEGSESEHPLTNSWSTLLISCTINREEPQPPPSSVSPRNHSLLPSITPRSLDGIVLGKKILAVLNLRIERVAIKNAGAASEIEDLKTMVLILIMGSDALQYDSDQTANPIYIGGENYIAALRSMSRIVSILLRKRTNIHRQHIESAVLKDAYTTVSAILLAFVTDGLGIDTPGRVQAVIESGIVQSLYYAADCFYDLSEKQVGPAKFVFVDLAASVLDRICTFIVHHDVLRAFMRSTSGLWTFGEEDITPIRAKGSEKLRSAWDNVRGKSMMADSIRWVLKQRGICDSLQCPAQRSYGEHNLDIQYLRCTGCFNKIYCSLECRKAHWKQHHKVDCARHARNISDDILEISRNDLKLFRILVEHYLRAYGGIINTRVNEFRHSRPSFEGLRNVRNPILYINYVRRDLPGPENMAILDCVRERSGREYKGGREYLASLQKKWDESGLEKLVVWAAFPLQSGVSTKSVTKTVHFPVEGYDEIGSR</sequence>
<evidence type="ECO:0000256" key="2">
    <source>
        <dbReference type="ARBA" id="ARBA00022771"/>
    </source>
</evidence>
<keyword evidence="7" id="KW-1185">Reference proteome</keyword>
<dbReference type="InterPro" id="IPR002893">
    <property type="entry name" value="Znf_MYND"/>
</dbReference>
<evidence type="ECO:0000259" key="5">
    <source>
        <dbReference type="PROSITE" id="PS50865"/>
    </source>
</evidence>
<gene>
    <name evidence="6" type="ORF">AAF712_009212</name>
</gene>
<accession>A0ABR2ZRR7</accession>
<keyword evidence="1" id="KW-0479">Metal-binding</keyword>
<keyword evidence="2 4" id="KW-0863">Zinc-finger</keyword>
<dbReference type="PROSITE" id="PS50865">
    <property type="entry name" value="ZF_MYND_2"/>
    <property type="match status" value="1"/>
</dbReference>
<dbReference type="EMBL" id="JBBXMP010000072">
    <property type="protein sequence ID" value="KAL0063859.1"/>
    <property type="molecule type" value="Genomic_DNA"/>
</dbReference>
<reference evidence="6 7" key="1">
    <citation type="submission" date="2024-05" db="EMBL/GenBank/DDBJ databases">
        <title>A draft genome resource for the thread blight pathogen Marasmius tenuissimus strain MS-2.</title>
        <authorList>
            <person name="Yulfo-Soto G.E."/>
            <person name="Baruah I.K."/>
            <person name="Amoako-Attah I."/>
            <person name="Bukari Y."/>
            <person name="Meinhardt L.W."/>
            <person name="Bailey B.A."/>
            <person name="Cohen S.P."/>
        </authorList>
    </citation>
    <scope>NUCLEOTIDE SEQUENCE [LARGE SCALE GENOMIC DNA]</scope>
    <source>
        <strain evidence="6 7">MS-2</strain>
    </source>
</reference>
<name>A0ABR2ZRR7_9AGAR</name>
<comment type="caution">
    <text evidence="6">The sequence shown here is derived from an EMBL/GenBank/DDBJ whole genome shotgun (WGS) entry which is preliminary data.</text>
</comment>
<keyword evidence="3" id="KW-0862">Zinc</keyword>
<dbReference type="Pfam" id="PF01753">
    <property type="entry name" value="zf-MYND"/>
    <property type="match status" value="1"/>
</dbReference>
<dbReference type="Gene3D" id="6.10.140.2220">
    <property type="match status" value="1"/>
</dbReference>
<proteinExistence type="predicted"/>
<evidence type="ECO:0000256" key="1">
    <source>
        <dbReference type="ARBA" id="ARBA00022723"/>
    </source>
</evidence>
<organism evidence="6 7">
    <name type="scientific">Marasmius tenuissimus</name>
    <dbReference type="NCBI Taxonomy" id="585030"/>
    <lineage>
        <taxon>Eukaryota</taxon>
        <taxon>Fungi</taxon>
        <taxon>Dikarya</taxon>
        <taxon>Basidiomycota</taxon>
        <taxon>Agaricomycotina</taxon>
        <taxon>Agaricomycetes</taxon>
        <taxon>Agaricomycetidae</taxon>
        <taxon>Agaricales</taxon>
        <taxon>Marasmiineae</taxon>
        <taxon>Marasmiaceae</taxon>
        <taxon>Marasmius</taxon>
    </lineage>
</organism>
<evidence type="ECO:0000313" key="7">
    <source>
        <dbReference type="Proteomes" id="UP001437256"/>
    </source>
</evidence>